<evidence type="ECO:0000256" key="5">
    <source>
        <dbReference type="ARBA" id="ARBA00022833"/>
    </source>
</evidence>
<dbReference type="GO" id="GO:0016020">
    <property type="term" value="C:membrane"/>
    <property type="evidence" value="ECO:0007669"/>
    <property type="project" value="UniProtKB-SubCell"/>
</dbReference>
<keyword evidence="3" id="KW-0479">Metal-binding</keyword>
<feature type="domain" description="3CxxC-type" evidence="8">
    <location>
        <begin position="360"/>
        <end position="487"/>
    </location>
</feature>
<dbReference type="PANTHER" id="PTHR14402">
    <property type="entry name" value="RECEPTOR TRANSPORTING PROTEIN"/>
    <property type="match status" value="1"/>
</dbReference>
<evidence type="ECO:0000313" key="9">
    <source>
        <dbReference type="EMBL" id="JAP55024.1"/>
    </source>
</evidence>
<dbReference type="SMART" id="SM01328">
    <property type="entry name" value="zf-3CxxC"/>
    <property type="match status" value="1"/>
</dbReference>
<keyword evidence="6" id="KW-1133">Transmembrane helix</keyword>
<protein>
    <submittedName>
        <fullName evidence="9">Receptor-transporting protein 4</fullName>
    </submittedName>
</protein>
<dbReference type="GO" id="GO:0008270">
    <property type="term" value="F:zinc ion binding"/>
    <property type="evidence" value="ECO:0007669"/>
    <property type="project" value="UniProtKB-KW"/>
</dbReference>
<sequence length="545" mass="60551">MELRAADFQANIVDYYENMRDTHWNPRFTQLSLDLANRLLRVQASCTSLMADRWPEAKLTRLHSSPADLDILASRFQTQERASQSSSGDGGLITFNLLKFILCSSLSMGEALGRITSDMNVTNAWPLLQQTFSKPQSLFLLLAATCPSPHMDLNSQLFNPCVSLNPAFMKLLTATAFPAMDLSLIRLLQNNYNPFLLKFPLLTQAPRYPQSQSAPIANYLGVNPTNPLQALLPAPYSSLQCVNRDVPSEALRFLNTGGLLTDHLRPLVPAPALPSQLPVFRPEIGSLPTLSLFTPDQFALLGSSPATQTRLFGSVALPRGLDGFLNAVPAQPSCTRLLQQYCGHNRQYFSHLQVVLFKDEAKTRFMCPKCNKQWTSMKGAITFVVILSHQLTAFRLLHWTLQPGSNVLFELFPQACADCSEKGPPILCQPKWYPEEIDKVLRNLFVNIHRTFYRNVINWDQQFDRRRRPGHPTGRHDNTKCIACLNGMCVSNMGGGTGNTCANPKQLPTSAQASSVDADECGQCESSPACKRRLMPSSRGSTSSQ</sequence>
<proteinExistence type="predicted"/>
<evidence type="ECO:0000256" key="6">
    <source>
        <dbReference type="ARBA" id="ARBA00022989"/>
    </source>
</evidence>
<dbReference type="GO" id="GO:0006612">
    <property type="term" value="P:protein targeting to membrane"/>
    <property type="evidence" value="ECO:0007669"/>
    <property type="project" value="TreeGrafter"/>
</dbReference>
<keyword evidence="9" id="KW-0675">Receptor</keyword>
<dbReference type="InterPro" id="IPR027377">
    <property type="entry name" value="ZAR1/RTP1-5-like_Znf-3CxxC"/>
</dbReference>
<comment type="subcellular location">
    <subcellularLocation>
        <location evidence="1">Membrane</location>
        <topology evidence="1">Single-pass membrane protein</topology>
    </subcellularLocation>
</comment>
<reference evidence="9" key="1">
    <citation type="submission" date="2016-01" db="EMBL/GenBank/DDBJ databases">
        <title>Reference transcriptome for the parasite Schistocephalus solidus: insights into the molecular evolution of parasitism.</title>
        <authorList>
            <person name="Hebert F.O."/>
            <person name="Grambauer S."/>
            <person name="Barber I."/>
            <person name="Landry C.R."/>
            <person name="Aubin-Horth N."/>
        </authorList>
    </citation>
    <scope>NUCLEOTIDE SEQUENCE</scope>
</reference>
<dbReference type="GO" id="GO:0031849">
    <property type="term" value="F:olfactory receptor binding"/>
    <property type="evidence" value="ECO:0007669"/>
    <property type="project" value="TreeGrafter"/>
</dbReference>
<evidence type="ECO:0000256" key="3">
    <source>
        <dbReference type="ARBA" id="ARBA00022723"/>
    </source>
</evidence>
<name>A0A0X3PTB7_SCHSO</name>
<keyword evidence="5" id="KW-0862">Zinc</keyword>
<evidence type="ECO:0000256" key="7">
    <source>
        <dbReference type="ARBA" id="ARBA00023136"/>
    </source>
</evidence>
<dbReference type="Pfam" id="PF13695">
    <property type="entry name" value="Zn_ribbon_3CxxC"/>
    <property type="match status" value="1"/>
</dbReference>
<evidence type="ECO:0000259" key="8">
    <source>
        <dbReference type="SMART" id="SM01328"/>
    </source>
</evidence>
<evidence type="ECO:0000256" key="2">
    <source>
        <dbReference type="ARBA" id="ARBA00022692"/>
    </source>
</evidence>
<accession>A0A0X3PTB7</accession>
<dbReference type="InterPro" id="IPR026096">
    <property type="entry name" value="R-trans_p"/>
</dbReference>
<dbReference type="AlphaFoldDB" id="A0A0X3PTB7"/>
<keyword evidence="4" id="KW-0863">Zinc-finger</keyword>
<evidence type="ECO:0000256" key="4">
    <source>
        <dbReference type="ARBA" id="ARBA00022771"/>
    </source>
</evidence>
<keyword evidence="7" id="KW-0472">Membrane</keyword>
<dbReference type="GO" id="GO:0051205">
    <property type="term" value="P:protein insertion into membrane"/>
    <property type="evidence" value="ECO:0007669"/>
    <property type="project" value="TreeGrafter"/>
</dbReference>
<dbReference type="PANTHER" id="PTHR14402:SF10">
    <property type="entry name" value="3CXXC-TYPE DOMAIN-CONTAINING PROTEIN"/>
    <property type="match status" value="1"/>
</dbReference>
<dbReference type="EMBL" id="GEEE01008201">
    <property type="protein sequence ID" value="JAP55024.1"/>
    <property type="molecule type" value="Transcribed_RNA"/>
</dbReference>
<organism evidence="9">
    <name type="scientific">Schistocephalus solidus</name>
    <name type="common">Tapeworm</name>
    <dbReference type="NCBI Taxonomy" id="70667"/>
    <lineage>
        <taxon>Eukaryota</taxon>
        <taxon>Metazoa</taxon>
        <taxon>Spiralia</taxon>
        <taxon>Lophotrochozoa</taxon>
        <taxon>Platyhelminthes</taxon>
        <taxon>Cestoda</taxon>
        <taxon>Eucestoda</taxon>
        <taxon>Diphyllobothriidea</taxon>
        <taxon>Diphyllobothriidae</taxon>
        <taxon>Schistocephalus</taxon>
    </lineage>
</organism>
<evidence type="ECO:0000256" key="1">
    <source>
        <dbReference type="ARBA" id="ARBA00004167"/>
    </source>
</evidence>
<gene>
    <name evidence="9" type="primary">RTP4</name>
    <name evidence="9" type="ORF">TR140276</name>
</gene>
<keyword evidence="2" id="KW-0812">Transmembrane</keyword>